<keyword evidence="2" id="KW-1185">Reference proteome</keyword>
<dbReference type="OrthoDB" id="7064550at2"/>
<proteinExistence type="predicted"/>
<dbReference type="AlphaFoldDB" id="A0A411HKE0"/>
<protein>
    <recommendedName>
        <fullName evidence="3">Integrase catalytic domain-containing protein</fullName>
    </recommendedName>
</protein>
<accession>A0A411HKE0</accession>
<organism evidence="1 2">
    <name type="scientific">Pseudolysobacter antarcticus</name>
    <dbReference type="NCBI Taxonomy" id="2511995"/>
    <lineage>
        <taxon>Bacteria</taxon>
        <taxon>Pseudomonadati</taxon>
        <taxon>Pseudomonadota</taxon>
        <taxon>Gammaproteobacteria</taxon>
        <taxon>Lysobacterales</taxon>
        <taxon>Rhodanobacteraceae</taxon>
        <taxon>Pseudolysobacter</taxon>
    </lineage>
</organism>
<sequence>MLRVGAFEPLKRLVGLATPAIDLRGAIFDNRDEARSKVFDDIEVFYNRERLHSRAGRNRSIFDIFLLQVTDYRRYRYFVRDRKSTSYIKPK</sequence>
<dbReference type="KEGG" id="xbc:ELE36_11695"/>
<dbReference type="EMBL" id="CP035704">
    <property type="protein sequence ID" value="QBB70958.1"/>
    <property type="molecule type" value="Genomic_DNA"/>
</dbReference>
<name>A0A411HKE0_9GAMM</name>
<gene>
    <name evidence="1" type="ORF">ELE36_11695</name>
</gene>
<evidence type="ECO:0000313" key="1">
    <source>
        <dbReference type="EMBL" id="QBB70958.1"/>
    </source>
</evidence>
<evidence type="ECO:0000313" key="2">
    <source>
        <dbReference type="Proteomes" id="UP000291562"/>
    </source>
</evidence>
<dbReference type="Proteomes" id="UP000291562">
    <property type="component" value="Chromosome"/>
</dbReference>
<evidence type="ECO:0008006" key="3">
    <source>
        <dbReference type="Google" id="ProtNLM"/>
    </source>
</evidence>
<reference evidence="1 2" key="1">
    <citation type="submission" date="2019-01" db="EMBL/GenBank/DDBJ databases">
        <title>Pseudolysobacter antarctica gen. nov., sp. nov., isolated from Fildes Peninsula, Antarctica.</title>
        <authorList>
            <person name="Wei Z."/>
            <person name="Peng F."/>
        </authorList>
    </citation>
    <scope>NUCLEOTIDE SEQUENCE [LARGE SCALE GENOMIC DNA]</scope>
    <source>
        <strain evidence="1 2">AQ6-296</strain>
    </source>
</reference>
<dbReference type="RefSeq" id="WP_129833494.1">
    <property type="nucleotide sequence ID" value="NZ_CP035704.1"/>
</dbReference>